<dbReference type="OrthoDB" id="1740536at2759"/>
<dbReference type="AlphaFoldDB" id="A0A371GT86"/>
<feature type="region of interest" description="Disordered" evidence="1">
    <location>
        <begin position="205"/>
        <end position="232"/>
    </location>
</feature>
<sequence>MYISFGKDRLSCKLFSGTLRGVAMQWMATLPAKSIQAFSDLASSFVSQFAANKVKKLEVTDLFNIKQARGESLKSYLFYFNNATVRGLRVGPFSDAMALRRSSSMEEIRARVEKHVEVEEDQIERLEAECANHKDVKRSSHQRVDPKQFPPEVKGRVMGPNKDGWCDFHRVFGHLTEECWSLKTQIEKLVQEGHFGRFVRCLPNKGHEAEQAEKGERRGRSSRQPTARPMEV</sequence>
<accession>A0A371GT86</accession>
<name>A0A371GT86_MUCPR</name>
<feature type="compositionally biased region" description="Basic and acidic residues" evidence="1">
    <location>
        <begin position="205"/>
        <end position="219"/>
    </location>
</feature>
<feature type="domain" description="Retrotransposon gag" evidence="2">
    <location>
        <begin position="13"/>
        <end position="100"/>
    </location>
</feature>
<protein>
    <recommendedName>
        <fullName evidence="2">Retrotransposon gag domain-containing protein</fullName>
    </recommendedName>
</protein>
<gene>
    <name evidence="3" type="ORF">CR513_23945</name>
</gene>
<evidence type="ECO:0000313" key="3">
    <source>
        <dbReference type="EMBL" id="RDX93751.1"/>
    </source>
</evidence>
<dbReference type="Proteomes" id="UP000257109">
    <property type="component" value="Unassembled WGS sequence"/>
</dbReference>
<evidence type="ECO:0000256" key="1">
    <source>
        <dbReference type="SAM" id="MobiDB-lite"/>
    </source>
</evidence>
<proteinExistence type="predicted"/>
<dbReference type="Pfam" id="PF03732">
    <property type="entry name" value="Retrotrans_gag"/>
    <property type="match status" value="1"/>
</dbReference>
<dbReference type="PANTHER" id="PTHR33223">
    <property type="entry name" value="CCHC-TYPE DOMAIN-CONTAINING PROTEIN"/>
    <property type="match status" value="1"/>
</dbReference>
<keyword evidence="4" id="KW-1185">Reference proteome</keyword>
<evidence type="ECO:0000313" key="4">
    <source>
        <dbReference type="Proteomes" id="UP000257109"/>
    </source>
</evidence>
<feature type="non-terminal residue" evidence="3">
    <location>
        <position position="1"/>
    </location>
</feature>
<feature type="compositionally biased region" description="Basic and acidic residues" evidence="1">
    <location>
        <begin position="134"/>
        <end position="146"/>
    </location>
</feature>
<dbReference type="InterPro" id="IPR005162">
    <property type="entry name" value="Retrotrans_gag_dom"/>
</dbReference>
<dbReference type="PANTHER" id="PTHR33223:SF10">
    <property type="entry name" value="AMINOTRANSFERASE-LIKE PLANT MOBILE DOMAIN-CONTAINING PROTEIN"/>
    <property type="match status" value="1"/>
</dbReference>
<evidence type="ECO:0000259" key="2">
    <source>
        <dbReference type="Pfam" id="PF03732"/>
    </source>
</evidence>
<reference evidence="3" key="1">
    <citation type="submission" date="2018-05" db="EMBL/GenBank/DDBJ databases">
        <title>Draft genome of Mucuna pruriens seed.</title>
        <authorList>
            <person name="Nnadi N.E."/>
            <person name="Vos R."/>
            <person name="Hasami M.H."/>
            <person name="Devisetty U.K."/>
            <person name="Aguiy J.C."/>
        </authorList>
    </citation>
    <scope>NUCLEOTIDE SEQUENCE [LARGE SCALE GENOMIC DNA]</scope>
    <source>
        <strain evidence="3">JCA_2017</strain>
    </source>
</reference>
<comment type="caution">
    <text evidence="3">The sequence shown here is derived from an EMBL/GenBank/DDBJ whole genome shotgun (WGS) entry which is preliminary data.</text>
</comment>
<feature type="region of interest" description="Disordered" evidence="1">
    <location>
        <begin position="134"/>
        <end position="156"/>
    </location>
</feature>
<organism evidence="3 4">
    <name type="scientific">Mucuna pruriens</name>
    <name type="common">Velvet bean</name>
    <name type="synonym">Dolichos pruriens</name>
    <dbReference type="NCBI Taxonomy" id="157652"/>
    <lineage>
        <taxon>Eukaryota</taxon>
        <taxon>Viridiplantae</taxon>
        <taxon>Streptophyta</taxon>
        <taxon>Embryophyta</taxon>
        <taxon>Tracheophyta</taxon>
        <taxon>Spermatophyta</taxon>
        <taxon>Magnoliopsida</taxon>
        <taxon>eudicotyledons</taxon>
        <taxon>Gunneridae</taxon>
        <taxon>Pentapetalae</taxon>
        <taxon>rosids</taxon>
        <taxon>fabids</taxon>
        <taxon>Fabales</taxon>
        <taxon>Fabaceae</taxon>
        <taxon>Papilionoideae</taxon>
        <taxon>50 kb inversion clade</taxon>
        <taxon>NPAAA clade</taxon>
        <taxon>indigoferoid/millettioid clade</taxon>
        <taxon>Phaseoleae</taxon>
        <taxon>Mucuna</taxon>
    </lineage>
</organism>
<dbReference type="EMBL" id="QJKJ01004535">
    <property type="protein sequence ID" value="RDX93751.1"/>
    <property type="molecule type" value="Genomic_DNA"/>
</dbReference>